<dbReference type="EMBL" id="PJTB01000001">
    <property type="protein sequence ID" value="PWX42379.1"/>
    <property type="molecule type" value="Genomic_DNA"/>
</dbReference>
<evidence type="ECO:0000313" key="6">
    <source>
        <dbReference type="Proteomes" id="UP000668358"/>
    </source>
</evidence>
<reference evidence="2" key="3">
    <citation type="submission" date="2020-07" db="EMBL/GenBank/DDBJ databases">
        <authorList>
            <consortium name="NCBI Pathogen Detection Project"/>
        </authorList>
    </citation>
    <scope>NUCLEOTIDE SEQUENCE</scope>
    <source>
        <strain evidence="2">C25</strain>
    </source>
</reference>
<feature type="transmembrane region" description="Helical" evidence="1">
    <location>
        <begin position="80"/>
        <end position="100"/>
    </location>
</feature>
<dbReference type="Proteomes" id="UP000855421">
    <property type="component" value="Unassembled WGS sequence"/>
</dbReference>
<name>A0AAP8XFT2_CLOPF</name>
<organism evidence="4 5">
    <name type="scientific">Clostridium perfringens</name>
    <dbReference type="NCBI Taxonomy" id="1502"/>
    <lineage>
        <taxon>Bacteria</taxon>
        <taxon>Bacillati</taxon>
        <taxon>Bacillota</taxon>
        <taxon>Clostridia</taxon>
        <taxon>Eubacteriales</taxon>
        <taxon>Clostridiaceae</taxon>
        <taxon>Clostridium</taxon>
    </lineage>
</organism>
<protein>
    <recommendedName>
        <fullName evidence="7">Phage protein</fullName>
    </recommendedName>
</protein>
<dbReference type="Proteomes" id="UP000247117">
    <property type="component" value="Unassembled WGS sequence"/>
</dbReference>
<reference evidence="3 6" key="4">
    <citation type="submission" date="2020-12" db="EMBL/GenBank/DDBJ databases">
        <title>Comparative genomics of Clostridium perfringens reveals patterns of host-associated phylogenetic clades and virulence factors.</title>
        <authorList>
            <person name="Smith A.H."/>
            <person name="Geier R."/>
        </authorList>
    </citation>
    <scope>NUCLEOTIDE SEQUENCE [LARGE SCALE GENOMIC DNA]</scope>
    <source>
        <strain evidence="3 6">CHD15829P</strain>
    </source>
</reference>
<accession>A0AAP8XFT2</accession>
<evidence type="ECO:0000313" key="3">
    <source>
        <dbReference type="EMBL" id="MBO3415655.1"/>
    </source>
</evidence>
<comment type="caution">
    <text evidence="4">The sequence shown here is derived from an EMBL/GenBank/DDBJ whole genome shotgun (WGS) entry which is preliminary data.</text>
</comment>
<evidence type="ECO:0000313" key="2">
    <source>
        <dbReference type="EMBL" id="HAT4298949.1"/>
    </source>
</evidence>
<evidence type="ECO:0000313" key="5">
    <source>
        <dbReference type="Proteomes" id="UP000247117"/>
    </source>
</evidence>
<dbReference type="AlphaFoldDB" id="A0AAP8XFT2"/>
<evidence type="ECO:0000313" key="4">
    <source>
        <dbReference type="EMBL" id="PWX42379.1"/>
    </source>
</evidence>
<dbReference type="Proteomes" id="UP000668358">
    <property type="component" value="Unassembled WGS sequence"/>
</dbReference>
<dbReference type="EMBL" id="DACTBT010000017">
    <property type="protein sequence ID" value="HAT4298949.1"/>
    <property type="molecule type" value="Genomic_DNA"/>
</dbReference>
<proteinExistence type="predicted"/>
<sequence>MKFGVRTPNLKKSFKARTTGRAKRAIKRSINPVYGKKGMGWINNPKKAAYNKVYNKTTVGASVGDFQKGTGVYNGNVFKYIILFFTFPIWLPFYIVYLPFKVLKSK</sequence>
<gene>
    <name evidence="4" type="ORF">CYK91_04365</name>
    <name evidence="2" type="ORF">I9063_002333</name>
    <name evidence="3" type="ORF">JJB78_03840</name>
</gene>
<keyword evidence="1" id="KW-0812">Transmembrane</keyword>
<dbReference type="EMBL" id="JAENRE010000001">
    <property type="protein sequence ID" value="MBO3415655.1"/>
    <property type="molecule type" value="Genomic_DNA"/>
</dbReference>
<dbReference type="RefSeq" id="WP_071241080.1">
    <property type="nucleotide sequence ID" value="NZ_CATNYE010000003.1"/>
</dbReference>
<reference evidence="2" key="2">
    <citation type="journal article" date="2018" name="Genome Biol.">
        <title>SKESA: strategic k-mer extension for scrupulous assemblies.</title>
        <authorList>
            <person name="Souvorov A."/>
            <person name="Agarwala R."/>
            <person name="Lipman D.J."/>
        </authorList>
    </citation>
    <scope>NUCLEOTIDE SEQUENCE</scope>
    <source>
        <strain evidence="2">C25</strain>
    </source>
</reference>
<evidence type="ECO:0008006" key="7">
    <source>
        <dbReference type="Google" id="ProtNLM"/>
    </source>
</evidence>
<keyword evidence="1" id="KW-0472">Membrane</keyword>
<reference evidence="4 5" key="1">
    <citation type="journal article" date="2018" name="BMC Genomics">
        <title>Whole genome analysis reveals the diversity and evolutionary relationships between necrotic enteritis-causing strains of Clostridium perfringens.</title>
        <authorList>
            <person name="Lacey J.A."/>
            <person name="Allnutt T.R."/>
            <person name="Vezina B."/>
            <person name="Van T.T.H."/>
            <person name="Stent T."/>
            <person name="Han X."/>
            <person name="Rood J.I."/>
            <person name="Wade B."/>
            <person name="Keyburn A.L."/>
            <person name="Seeman T."/>
            <person name="Chen H."/>
            <person name="Haring V."/>
            <person name="Johanesen P.A."/>
            <person name="Lyras D."/>
            <person name="Moore R.J."/>
        </authorList>
    </citation>
    <scope>NUCLEOTIDE SEQUENCE [LARGE SCALE GENOMIC DNA]</scope>
    <source>
        <strain evidence="4 5">EUR-NE15</strain>
    </source>
</reference>
<evidence type="ECO:0000256" key="1">
    <source>
        <dbReference type="SAM" id="Phobius"/>
    </source>
</evidence>
<keyword evidence="1" id="KW-1133">Transmembrane helix</keyword>